<dbReference type="Proteomes" id="UP000019277">
    <property type="component" value="Unassembled WGS sequence"/>
</dbReference>
<dbReference type="STRING" id="909613.UO65_0973"/>
<dbReference type="InterPro" id="IPR036388">
    <property type="entry name" value="WH-like_DNA-bd_sf"/>
</dbReference>
<gene>
    <name evidence="6" type="ORF">UO65_0973</name>
</gene>
<dbReference type="Gene3D" id="1.10.10.10">
    <property type="entry name" value="Winged helix-like DNA-binding domain superfamily/Winged helix DNA-binding domain"/>
    <property type="match status" value="1"/>
</dbReference>
<dbReference type="SUPFAM" id="SSF53335">
    <property type="entry name" value="S-adenosyl-L-methionine-dependent methyltransferases"/>
    <property type="match status" value="1"/>
</dbReference>
<comment type="caution">
    <text evidence="6">The sequence shown here is derived from an EMBL/GenBank/DDBJ whole genome shotgun (WGS) entry which is preliminary data.</text>
</comment>
<evidence type="ECO:0000256" key="1">
    <source>
        <dbReference type="ARBA" id="ARBA00022603"/>
    </source>
</evidence>
<dbReference type="GO" id="GO:0046983">
    <property type="term" value="F:protein dimerization activity"/>
    <property type="evidence" value="ECO:0007669"/>
    <property type="project" value="InterPro"/>
</dbReference>
<name>W7J3W1_9PSEU</name>
<dbReference type="SUPFAM" id="SSF46785">
    <property type="entry name" value="Winged helix' DNA-binding domain"/>
    <property type="match status" value="1"/>
</dbReference>
<keyword evidence="3" id="KW-0949">S-adenosyl-L-methionine</keyword>
<feature type="domain" description="O-methyltransferase dimerisation" evidence="5">
    <location>
        <begin position="17"/>
        <end position="89"/>
    </location>
</feature>
<dbReference type="PROSITE" id="PS51683">
    <property type="entry name" value="SAM_OMT_II"/>
    <property type="match status" value="1"/>
</dbReference>
<dbReference type="Pfam" id="PF08100">
    <property type="entry name" value="Dimerisation"/>
    <property type="match status" value="1"/>
</dbReference>
<dbReference type="PANTHER" id="PTHR43712">
    <property type="entry name" value="PUTATIVE (AFU_ORTHOLOGUE AFUA_4G14580)-RELATED"/>
    <property type="match status" value="1"/>
</dbReference>
<organism evidence="6 7">
    <name type="scientific">Actinokineospora spheciospongiae</name>
    <dbReference type="NCBI Taxonomy" id="909613"/>
    <lineage>
        <taxon>Bacteria</taxon>
        <taxon>Bacillati</taxon>
        <taxon>Actinomycetota</taxon>
        <taxon>Actinomycetes</taxon>
        <taxon>Pseudonocardiales</taxon>
        <taxon>Pseudonocardiaceae</taxon>
        <taxon>Actinokineospora</taxon>
    </lineage>
</organism>
<dbReference type="EMBL" id="AYXG01000039">
    <property type="protein sequence ID" value="EWC63676.1"/>
    <property type="molecule type" value="Genomic_DNA"/>
</dbReference>
<dbReference type="RefSeq" id="WP_052020730.1">
    <property type="nucleotide sequence ID" value="NZ_AYXG01000039.1"/>
</dbReference>
<dbReference type="Gene3D" id="3.40.50.150">
    <property type="entry name" value="Vaccinia Virus protein VP39"/>
    <property type="match status" value="1"/>
</dbReference>
<dbReference type="GO" id="GO:0008171">
    <property type="term" value="F:O-methyltransferase activity"/>
    <property type="evidence" value="ECO:0007669"/>
    <property type="project" value="InterPro"/>
</dbReference>
<evidence type="ECO:0000313" key="7">
    <source>
        <dbReference type="Proteomes" id="UP000019277"/>
    </source>
</evidence>
<dbReference type="eggNOG" id="COG2226">
    <property type="taxonomic scope" value="Bacteria"/>
</dbReference>
<feature type="domain" description="O-methyltransferase C-terminal" evidence="4">
    <location>
        <begin position="113"/>
        <end position="319"/>
    </location>
</feature>
<protein>
    <submittedName>
        <fullName evidence="6">O-methyltransferase</fullName>
    </submittedName>
</protein>
<dbReference type="InterPro" id="IPR001077">
    <property type="entry name" value="COMT_C"/>
</dbReference>
<keyword evidence="2 6" id="KW-0808">Transferase</keyword>
<dbReference type="PATRIC" id="fig|909613.9.peg.987"/>
<evidence type="ECO:0000256" key="2">
    <source>
        <dbReference type="ARBA" id="ARBA00022679"/>
    </source>
</evidence>
<dbReference type="PANTHER" id="PTHR43712:SF2">
    <property type="entry name" value="O-METHYLTRANSFERASE CICE"/>
    <property type="match status" value="1"/>
</dbReference>
<dbReference type="InterPro" id="IPR036390">
    <property type="entry name" value="WH_DNA-bd_sf"/>
</dbReference>
<evidence type="ECO:0000259" key="5">
    <source>
        <dbReference type="Pfam" id="PF08100"/>
    </source>
</evidence>
<dbReference type="AlphaFoldDB" id="W7J3W1"/>
<dbReference type="InterPro" id="IPR029063">
    <property type="entry name" value="SAM-dependent_MTases_sf"/>
</dbReference>
<dbReference type="InterPro" id="IPR012967">
    <property type="entry name" value="COMT_dimerisation"/>
</dbReference>
<proteinExistence type="predicted"/>
<dbReference type="Gene3D" id="1.10.287.1350">
    <property type="match status" value="1"/>
</dbReference>
<evidence type="ECO:0000256" key="3">
    <source>
        <dbReference type="ARBA" id="ARBA00022691"/>
    </source>
</evidence>
<accession>W7J3W1</accession>
<dbReference type="OrthoDB" id="3804952at2"/>
<dbReference type="InterPro" id="IPR016461">
    <property type="entry name" value="COMT-like"/>
</dbReference>
<reference evidence="6 7" key="1">
    <citation type="journal article" date="2014" name="Genome Announc.">
        <title>Draft Genome Sequence of the Antitrypanosomally Active Sponge-Associated Bacterium Actinokineospora sp. Strain EG49.</title>
        <authorList>
            <person name="Harjes J."/>
            <person name="Ryu T."/>
            <person name="Abdelmohsen U.R."/>
            <person name="Moitinho-Silva L."/>
            <person name="Horn H."/>
            <person name="Ravasi T."/>
            <person name="Hentschel U."/>
        </authorList>
    </citation>
    <scope>NUCLEOTIDE SEQUENCE [LARGE SCALE GENOMIC DNA]</scope>
    <source>
        <strain evidence="6 7">EG49</strain>
    </source>
</reference>
<evidence type="ECO:0000313" key="6">
    <source>
        <dbReference type="EMBL" id="EWC63676.1"/>
    </source>
</evidence>
<evidence type="ECO:0000259" key="4">
    <source>
        <dbReference type="Pfam" id="PF00891"/>
    </source>
</evidence>
<sequence length="343" mass="36352">MTGARTGVDPRQRVSTMIEGYRRSALVHTAAELGVAAHLAGTRRTAADLASRVGAHERPLTQVLRALVGLGLLDQDDDGRFGLTEAGEYLDPAHPGSLHGQAVYFGGASYRAYSGLTTALREGGIAFDHVFGMPYYDHLDRDPVLAEHYHRMIALPAGSAALIGSLFDFSTATEVVDVGGGNGSLLAEILTLAPAATGTLFELPLTEPSATQTLASVPGGDRCRFVPGDFREHVPPGGDVYVLSRVLANWPDPVAGRILANCRAALGATGRLLVFEMMAPDRIEEGMSVVEGDLNALAHLGGAVRTRAQFTELLTCAGLRLDRVQQVPGTFWTLLESSVDGRP</sequence>
<dbReference type="CDD" id="cd02440">
    <property type="entry name" value="AdoMet_MTases"/>
    <property type="match status" value="1"/>
</dbReference>
<keyword evidence="7" id="KW-1185">Reference proteome</keyword>
<dbReference type="PIRSF" id="PIRSF005739">
    <property type="entry name" value="O-mtase"/>
    <property type="match status" value="1"/>
</dbReference>
<keyword evidence="1 6" id="KW-0489">Methyltransferase</keyword>
<dbReference type="Pfam" id="PF00891">
    <property type="entry name" value="Methyltransf_2"/>
    <property type="match status" value="1"/>
</dbReference>
<dbReference type="GO" id="GO:0032259">
    <property type="term" value="P:methylation"/>
    <property type="evidence" value="ECO:0007669"/>
    <property type="project" value="UniProtKB-KW"/>
</dbReference>